<evidence type="ECO:0000313" key="2">
    <source>
        <dbReference type="EMBL" id="KKS97776.1"/>
    </source>
</evidence>
<feature type="transmembrane region" description="Helical" evidence="1">
    <location>
        <begin position="103"/>
        <end position="121"/>
    </location>
</feature>
<dbReference type="STRING" id="1618443.UV73_C0005G0053"/>
<evidence type="ECO:0008006" key="4">
    <source>
        <dbReference type="Google" id="ProtNLM"/>
    </source>
</evidence>
<sequence>MDKSKQINLILFISAVAFTLFSMFPSFFELATREKLPPHRYFTLEHNYLFDYNFYLSRIRQGMEGKWLVTEKYFNRTHQESLFQIVYLYFGKLGGLFRLEPAAVYHLSRAVFGLALLLTTVKFGRRYLSGKYLLLFFLFATTSGSWPILVTSGGFYRFATYMGWWSVIDSLQRITIMPHILIGQLFLILFILKFSEPHKTGLKQIFLWGLLGNAAGIIFPPTLIICFAFFAVQSLMELLGSHKILLKPFIQKNLLPRFVFALTILPSLVYLQLMFKVMPWSALALFDIEHRMSIPYREYALALGPILPLGLAGLALVFIRGEKKYFPAVSWILAVALLFIVFENVPQQSPLRFTEGLIHVPLALLSVYFFLRLKGKVRPFLLKIASGAIVLTGLLVMVSMVLWLTDQGRAKRYGTWKVPIGAELVYPLDDFMKALFYLRENTGRDQVVLSFVTAGNYIPAYAGNYVYIGHANTPREDRKEIEVARFFKGEFGKDEAEGFIRREEISLVFYGPQEKAFGSFPDLAAVYPFLQKVYSNPEVILYRVPEK</sequence>
<feature type="transmembrane region" description="Helical" evidence="1">
    <location>
        <begin position="258"/>
        <end position="278"/>
    </location>
</feature>
<gene>
    <name evidence="2" type="ORF">UV73_C0005G0053</name>
</gene>
<feature type="transmembrane region" description="Helical" evidence="1">
    <location>
        <begin position="357"/>
        <end position="374"/>
    </location>
</feature>
<evidence type="ECO:0000256" key="1">
    <source>
        <dbReference type="SAM" id="Phobius"/>
    </source>
</evidence>
<feature type="transmembrane region" description="Helical" evidence="1">
    <location>
        <begin position="206"/>
        <end position="232"/>
    </location>
</feature>
<feature type="transmembrane region" description="Helical" evidence="1">
    <location>
        <begin position="7"/>
        <end position="28"/>
    </location>
</feature>
<comment type="caution">
    <text evidence="2">The sequence shown here is derived from an EMBL/GenBank/DDBJ whole genome shotgun (WGS) entry which is preliminary data.</text>
</comment>
<proteinExistence type="predicted"/>
<accession>A0A0G1FRX3</accession>
<dbReference type="Proteomes" id="UP000034894">
    <property type="component" value="Unassembled WGS sequence"/>
</dbReference>
<feature type="transmembrane region" description="Helical" evidence="1">
    <location>
        <begin position="325"/>
        <end position="345"/>
    </location>
</feature>
<dbReference type="AlphaFoldDB" id="A0A0G1FRX3"/>
<feature type="transmembrane region" description="Helical" evidence="1">
    <location>
        <begin position="299"/>
        <end position="319"/>
    </location>
</feature>
<dbReference type="EMBL" id="LCFP01000005">
    <property type="protein sequence ID" value="KKS97776.1"/>
    <property type="molecule type" value="Genomic_DNA"/>
</dbReference>
<feature type="transmembrane region" description="Helical" evidence="1">
    <location>
        <begin position="380"/>
        <end position="404"/>
    </location>
</feature>
<organism evidence="2 3">
    <name type="scientific">Candidatus Gottesmanbacteria bacterium GW2011_GWA2_43_14</name>
    <dbReference type="NCBI Taxonomy" id="1618443"/>
    <lineage>
        <taxon>Bacteria</taxon>
        <taxon>Candidatus Gottesmaniibacteriota</taxon>
    </lineage>
</organism>
<feature type="transmembrane region" description="Helical" evidence="1">
    <location>
        <begin position="133"/>
        <end position="156"/>
    </location>
</feature>
<keyword evidence="1" id="KW-0812">Transmembrane</keyword>
<reference evidence="2 3" key="1">
    <citation type="journal article" date="2015" name="Nature">
        <title>rRNA introns, odd ribosomes, and small enigmatic genomes across a large radiation of phyla.</title>
        <authorList>
            <person name="Brown C.T."/>
            <person name="Hug L.A."/>
            <person name="Thomas B.C."/>
            <person name="Sharon I."/>
            <person name="Castelle C.J."/>
            <person name="Singh A."/>
            <person name="Wilkins M.J."/>
            <person name="Williams K.H."/>
            <person name="Banfield J.F."/>
        </authorList>
    </citation>
    <scope>NUCLEOTIDE SEQUENCE [LARGE SCALE GENOMIC DNA]</scope>
</reference>
<protein>
    <recommendedName>
        <fullName evidence="4">Glycosyltransferase RgtA/B/C/D-like domain-containing protein</fullName>
    </recommendedName>
</protein>
<name>A0A0G1FRX3_9BACT</name>
<feature type="transmembrane region" description="Helical" evidence="1">
    <location>
        <begin position="176"/>
        <end position="194"/>
    </location>
</feature>
<keyword evidence="1" id="KW-0472">Membrane</keyword>
<evidence type="ECO:0000313" key="3">
    <source>
        <dbReference type="Proteomes" id="UP000034894"/>
    </source>
</evidence>
<keyword evidence="1" id="KW-1133">Transmembrane helix</keyword>